<dbReference type="Proteomes" id="UP000301751">
    <property type="component" value="Unassembled WGS sequence"/>
</dbReference>
<keyword evidence="3" id="KW-0732">Signal</keyword>
<evidence type="ECO:0000313" key="6">
    <source>
        <dbReference type="Proteomes" id="UP000301751"/>
    </source>
</evidence>
<dbReference type="GO" id="GO:0016020">
    <property type="term" value="C:membrane"/>
    <property type="evidence" value="ECO:0007669"/>
    <property type="project" value="UniProtKB-UniRule"/>
</dbReference>
<dbReference type="CDD" id="cd07185">
    <property type="entry name" value="OmpA_C-like"/>
    <property type="match status" value="1"/>
</dbReference>
<dbReference type="PROSITE" id="PS51123">
    <property type="entry name" value="OMPA_2"/>
    <property type="match status" value="1"/>
</dbReference>
<feature type="domain" description="OmpA-like" evidence="4">
    <location>
        <begin position="222"/>
        <end position="358"/>
    </location>
</feature>
<keyword evidence="1" id="KW-0472">Membrane</keyword>
<feature type="signal peptide" evidence="3">
    <location>
        <begin position="1"/>
        <end position="30"/>
    </location>
</feature>
<dbReference type="EMBL" id="BJCL01000001">
    <property type="protein sequence ID" value="GCL61337.1"/>
    <property type="molecule type" value="Genomic_DNA"/>
</dbReference>
<evidence type="ECO:0000313" key="5">
    <source>
        <dbReference type="EMBL" id="GCL61337.1"/>
    </source>
</evidence>
<name>A0A480ALQ8_9BURK</name>
<feature type="chain" id="PRO_5019735657" description="OmpA-like domain-containing protein" evidence="3">
    <location>
        <begin position="31"/>
        <end position="361"/>
    </location>
</feature>
<feature type="region of interest" description="Disordered" evidence="2">
    <location>
        <begin position="195"/>
        <end position="217"/>
    </location>
</feature>
<organism evidence="5 6">
    <name type="scientific">Pseudaquabacterium pictum</name>
    <dbReference type="NCBI Taxonomy" id="2315236"/>
    <lineage>
        <taxon>Bacteria</taxon>
        <taxon>Pseudomonadati</taxon>
        <taxon>Pseudomonadota</taxon>
        <taxon>Betaproteobacteria</taxon>
        <taxon>Burkholderiales</taxon>
        <taxon>Sphaerotilaceae</taxon>
        <taxon>Pseudaquabacterium</taxon>
    </lineage>
</organism>
<sequence length="361" mass="38924">MSENPMTRPHRIRATLLAATLAAAAAGALAQPVLTAPDQRISDRAIAADQQTYEAVQARLRAINAAGRPLRDYHLAKAQCWLDVSFHEYTRNDRSAFPQAALTEADVLARGMETGQPPLGMDTPLLAGAERLRPDLWALATGLRNQRGWRCAQAKAACAEVELVHAGHEQVQVGWRQAKPYVQIAEDLLGEAQDLAARCDPPPPPPPPPVVVPVPPPPPAPPPPAPVELGASVVFNFDRHTPADVRAFSLQQLQSLVAQVKERGLVARQLVLIGHADRLNSTGNADYNRALSEKRAATVRAMLQQLGLPGIYTATVSQEAAGDSRQVQDCSGKFASPAELQECLLPNRRVELRVVALPAPR</sequence>
<reference evidence="6" key="1">
    <citation type="submission" date="2019-03" db="EMBL/GenBank/DDBJ databases">
        <title>Aquabacterium pictum sp.nov., the first bacteriochlorophyll a-containing freshwater bacterium in the genus Aquabacterium of the class Betaproteobacteria.</title>
        <authorList>
            <person name="Hirose S."/>
            <person name="Tank M."/>
            <person name="Hara E."/>
            <person name="Tamaki H."/>
            <person name="Takaichi S."/>
            <person name="Haruta S."/>
            <person name="Hanada S."/>
        </authorList>
    </citation>
    <scope>NUCLEOTIDE SEQUENCE [LARGE SCALE GENOMIC DNA]</scope>
    <source>
        <strain evidence="6">W35</strain>
    </source>
</reference>
<protein>
    <recommendedName>
        <fullName evidence="4">OmpA-like domain-containing protein</fullName>
    </recommendedName>
</protein>
<dbReference type="Pfam" id="PF00691">
    <property type="entry name" value="OmpA"/>
    <property type="match status" value="1"/>
</dbReference>
<dbReference type="Gene3D" id="3.30.1330.60">
    <property type="entry name" value="OmpA-like domain"/>
    <property type="match status" value="1"/>
</dbReference>
<dbReference type="InterPro" id="IPR006665">
    <property type="entry name" value="OmpA-like"/>
</dbReference>
<dbReference type="SUPFAM" id="SSF103088">
    <property type="entry name" value="OmpA-like"/>
    <property type="match status" value="1"/>
</dbReference>
<evidence type="ECO:0000256" key="1">
    <source>
        <dbReference type="PROSITE-ProRule" id="PRU00473"/>
    </source>
</evidence>
<feature type="compositionally biased region" description="Pro residues" evidence="2">
    <location>
        <begin position="200"/>
        <end position="217"/>
    </location>
</feature>
<evidence type="ECO:0000259" key="4">
    <source>
        <dbReference type="PROSITE" id="PS51123"/>
    </source>
</evidence>
<dbReference type="InterPro" id="IPR036737">
    <property type="entry name" value="OmpA-like_sf"/>
</dbReference>
<accession>A0A480ALQ8</accession>
<comment type="caution">
    <text evidence="5">The sequence shown here is derived from an EMBL/GenBank/DDBJ whole genome shotgun (WGS) entry which is preliminary data.</text>
</comment>
<evidence type="ECO:0000256" key="2">
    <source>
        <dbReference type="SAM" id="MobiDB-lite"/>
    </source>
</evidence>
<evidence type="ECO:0000256" key="3">
    <source>
        <dbReference type="SAM" id="SignalP"/>
    </source>
</evidence>
<proteinExistence type="predicted"/>
<dbReference type="AlphaFoldDB" id="A0A480ALQ8"/>
<keyword evidence="6" id="KW-1185">Reference proteome</keyword>
<gene>
    <name evidence="5" type="ORF">AQPW35_04180</name>
</gene>